<dbReference type="InterPro" id="IPR014729">
    <property type="entry name" value="Rossmann-like_a/b/a_fold"/>
</dbReference>
<dbReference type="GO" id="GO:0004515">
    <property type="term" value="F:nicotinate-nucleotide adenylyltransferase activity"/>
    <property type="evidence" value="ECO:0007669"/>
    <property type="project" value="UniProtKB-UniRule"/>
</dbReference>
<keyword evidence="5 10" id="KW-0548">Nucleotidyltransferase</keyword>
<evidence type="ECO:0000313" key="13">
    <source>
        <dbReference type="Proteomes" id="UP000176992"/>
    </source>
</evidence>
<evidence type="ECO:0000256" key="4">
    <source>
        <dbReference type="ARBA" id="ARBA00022679"/>
    </source>
</evidence>
<protein>
    <recommendedName>
        <fullName evidence="10">Probable nicotinate-nucleotide adenylyltransferase</fullName>
        <ecNumber evidence="10">2.7.7.18</ecNumber>
    </recommendedName>
    <alternativeName>
        <fullName evidence="10">Deamido-NAD(+) diphosphorylase</fullName>
    </alternativeName>
    <alternativeName>
        <fullName evidence="10">Deamido-NAD(+) pyrophosphorylase</fullName>
    </alternativeName>
    <alternativeName>
        <fullName evidence="10">Nicotinate mononucleotide adenylyltransferase</fullName>
        <shortName evidence="10">NaMN adenylyltransferase</shortName>
    </alternativeName>
</protein>
<dbReference type="UniPathway" id="UPA00253">
    <property type="reaction ID" value="UER00332"/>
</dbReference>
<dbReference type="EMBL" id="MFIV01000028">
    <property type="protein sequence ID" value="OGF99325.1"/>
    <property type="molecule type" value="Genomic_DNA"/>
</dbReference>
<dbReference type="PANTHER" id="PTHR39321:SF3">
    <property type="entry name" value="PHOSPHOPANTETHEINE ADENYLYLTRANSFERASE"/>
    <property type="match status" value="1"/>
</dbReference>
<evidence type="ECO:0000256" key="10">
    <source>
        <dbReference type="HAMAP-Rule" id="MF_00244"/>
    </source>
</evidence>
<comment type="function">
    <text evidence="1 10">Catalyzes the reversible adenylation of nicotinate mononucleotide (NaMN) to nicotinic acid adenine dinucleotide (NaAD).</text>
</comment>
<sequence length="201" mass="22715">MRIGMLGGTFDPVHLGHLIGAQAAWEGLGLDRVLFVPAARPPHKLEAAITPAKHRVEMLRLALAGDSRFVLYLDEIDRRGRSYTVDTLRRYREKELQPGDELYFILGDDNLLEFDTWKDWRRIGAQARLAALGREGFTADRRILEEKLDGIEVLRIEMPLIGISATGVRAACAAGKPIRYLVPEPVAEYIERHGLYRNVRS</sequence>
<dbReference type="CDD" id="cd02165">
    <property type="entry name" value="NMNAT"/>
    <property type="match status" value="1"/>
</dbReference>
<evidence type="ECO:0000259" key="11">
    <source>
        <dbReference type="Pfam" id="PF01467"/>
    </source>
</evidence>
<comment type="catalytic activity">
    <reaction evidence="9 10">
        <text>nicotinate beta-D-ribonucleotide + ATP + H(+) = deamido-NAD(+) + diphosphate</text>
        <dbReference type="Rhea" id="RHEA:22860"/>
        <dbReference type="ChEBI" id="CHEBI:15378"/>
        <dbReference type="ChEBI" id="CHEBI:30616"/>
        <dbReference type="ChEBI" id="CHEBI:33019"/>
        <dbReference type="ChEBI" id="CHEBI:57502"/>
        <dbReference type="ChEBI" id="CHEBI:58437"/>
        <dbReference type="EC" id="2.7.7.18"/>
    </reaction>
</comment>
<dbReference type="AlphaFoldDB" id="A0A1F5YGL8"/>
<dbReference type="NCBIfam" id="NF000840">
    <property type="entry name" value="PRK00071.1-3"/>
    <property type="match status" value="1"/>
</dbReference>
<organism evidence="12 13">
    <name type="scientific">Candidatus Glassbacteria bacterium GWA2_58_10</name>
    <dbReference type="NCBI Taxonomy" id="1817865"/>
    <lineage>
        <taxon>Bacteria</taxon>
        <taxon>Candidatus Glassiibacteriota</taxon>
    </lineage>
</organism>
<reference evidence="12 13" key="1">
    <citation type="journal article" date="2016" name="Nat. Commun.">
        <title>Thousands of microbial genomes shed light on interconnected biogeochemical processes in an aquifer system.</title>
        <authorList>
            <person name="Anantharaman K."/>
            <person name="Brown C.T."/>
            <person name="Hug L.A."/>
            <person name="Sharon I."/>
            <person name="Castelle C.J."/>
            <person name="Probst A.J."/>
            <person name="Thomas B.C."/>
            <person name="Singh A."/>
            <person name="Wilkins M.J."/>
            <person name="Karaoz U."/>
            <person name="Brodie E.L."/>
            <person name="Williams K.H."/>
            <person name="Hubbard S.S."/>
            <person name="Banfield J.F."/>
        </authorList>
    </citation>
    <scope>NUCLEOTIDE SEQUENCE [LARGE SCALE GENOMIC DNA]</scope>
</reference>
<dbReference type="GO" id="GO:0009435">
    <property type="term" value="P:NAD+ biosynthetic process"/>
    <property type="evidence" value="ECO:0007669"/>
    <property type="project" value="UniProtKB-UniRule"/>
</dbReference>
<dbReference type="HAMAP" id="MF_00244">
    <property type="entry name" value="NaMN_adenylyltr"/>
    <property type="match status" value="1"/>
</dbReference>
<comment type="pathway">
    <text evidence="2 10">Cofactor biosynthesis; NAD(+) biosynthesis; deamido-NAD(+) from nicotinate D-ribonucleotide: step 1/1.</text>
</comment>
<evidence type="ECO:0000256" key="5">
    <source>
        <dbReference type="ARBA" id="ARBA00022695"/>
    </source>
</evidence>
<evidence type="ECO:0000256" key="3">
    <source>
        <dbReference type="ARBA" id="ARBA00022642"/>
    </source>
</evidence>
<dbReference type="NCBIfam" id="TIGR00482">
    <property type="entry name" value="nicotinate (nicotinamide) nucleotide adenylyltransferase"/>
    <property type="match status" value="1"/>
</dbReference>
<feature type="domain" description="Cytidyltransferase-like" evidence="11">
    <location>
        <begin position="5"/>
        <end position="170"/>
    </location>
</feature>
<keyword evidence="7 10" id="KW-0067">ATP-binding</keyword>
<dbReference type="PANTHER" id="PTHR39321">
    <property type="entry name" value="NICOTINATE-NUCLEOTIDE ADENYLYLTRANSFERASE-RELATED"/>
    <property type="match status" value="1"/>
</dbReference>
<gene>
    <name evidence="10" type="primary">nadD</name>
    <name evidence="12" type="ORF">A2Z86_04255</name>
</gene>
<evidence type="ECO:0000256" key="7">
    <source>
        <dbReference type="ARBA" id="ARBA00022840"/>
    </source>
</evidence>
<keyword evidence="3 10" id="KW-0662">Pyridine nucleotide biosynthesis</keyword>
<comment type="caution">
    <text evidence="12">The sequence shown here is derived from an EMBL/GenBank/DDBJ whole genome shotgun (WGS) entry which is preliminary data.</text>
</comment>
<name>A0A1F5YGL8_9BACT</name>
<dbReference type="GO" id="GO:0005524">
    <property type="term" value="F:ATP binding"/>
    <property type="evidence" value="ECO:0007669"/>
    <property type="project" value="UniProtKB-KW"/>
</dbReference>
<dbReference type="Pfam" id="PF01467">
    <property type="entry name" value="CTP_transf_like"/>
    <property type="match status" value="1"/>
</dbReference>
<evidence type="ECO:0000256" key="8">
    <source>
        <dbReference type="ARBA" id="ARBA00023027"/>
    </source>
</evidence>
<dbReference type="InterPro" id="IPR004821">
    <property type="entry name" value="Cyt_trans-like"/>
</dbReference>
<dbReference type="Proteomes" id="UP000176992">
    <property type="component" value="Unassembled WGS sequence"/>
</dbReference>
<dbReference type="EC" id="2.7.7.18" evidence="10"/>
<keyword evidence="4 10" id="KW-0808">Transferase</keyword>
<evidence type="ECO:0000256" key="6">
    <source>
        <dbReference type="ARBA" id="ARBA00022741"/>
    </source>
</evidence>
<dbReference type="SUPFAM" id="SSF52374">
    <property type="entry name" value="Nucleotidylyl transferase"/>
    <property type="match status" value="1"/>
</dbReference>
<dbReference type="InterPro" id="IPR005248">
    <property type="entry name" value="NadD/NMNAT"/>
</dbReference>
<keyword evidence="8 10" id="KW-0520">NAD</keyword>
<evidence type="ECO:0000256" key="2">
    <source>
        <dbReference type="ARBA" id="ARBA00005019"/>
    </source>
</evidence>
<comment type="similarity">
    <text evidence="10">Belongs to the NadD family.</text>
</comment>
<dbReference type="Gene3D" id="3.40.50.620">
    <property type="entry name" value="HUPs"/>
    <property type="match status" value="1"/>
</dbReference>
<dbReference type="NCBIfam" id="TIGR00125">
    <property type="entry name" value="cyt_tran_rel"/>
    <property type="match status" value="1"/>
</dbReference>
<evidence type="ECO:0000313" key="12">
    <source>
        <dbReference type="EMBL" id="OGF99325.1"/>
    </source>
</evidence>
<keyword evidence="6 10" id="KW-0547">Nucleotide-binding</keyword>
<proteinExistence type="inferred from homology"/>
<evidence type="ECO:0000256" key="1">
    <source>
        <dbReference type="ARBA" id="ARBA00002324"/>
    </source>
</evidence>
<evidence type="ECO:0000256" key="9">
    <source>
        <dbReference type="ARBA" id="ARBA00048721"/>
    </source>
</evidence>
<accession>A0A1F5YGL8</accession>